<evidence type="ECO:0000313" key="16">
    <source>
        <dbReference type="EMBL" id="SUJ00040.1"/>
    </source>
</evidence>
<evidence type="ECO:0000313" key="17">
    <source>
        <dbReference type="Proteomes" id="UP000254069"/>
    </source>
</evidence>
<dbReference type="InterPro" id="IPR035965">
    <property type="entry name" value="PAS-like_dom_sf"/>
</dbReference>
<dbReference type="Pfam" id="PF08447">
    <property type="entry name" value="PAS_3"/>
    <property type="match status" value="1"/>
</dbReference>
<name>A0A380BEF6_9GAMM</name>
<reference evidence="16 17" key="1">
    <citation type="submission" date="2018-06" db="EMBL/GenBank/DDBJ databases">
        <authorList>
            <consortium name="Pathogen Informatics"/>
            <person name="Doyle S."/>
        </authorList>
    </citation>
    <scope>NUCLEOTIDE SEQUENCE [LARGE SCALE GENOMIC DNA]</scope>
    <source>
        <strain evidence="16 17">NCTC10738</strain>
    </source>
</reference>
<dbReference type="InterPro" id="IPR004090">
    <property type="entry name" value="Chemotax_Me-accpt_rcpt"/>
</dbReference>
<dbReference type="InterPro" id="IPR004089">
    <property type="entry name" value="MCPsignal_dom"/>
</dbReference>
<dbReference type="SMART" id="SM00283">
    <property type="entry name" value="MA"/>
    <property type="match status" value="1"/>
</dbReference>
<dbReference type="FunFam" id="3.30.450.20:FF:000046">
    <property type="entry name" value="Aerotaxis sensor receptor"/>
    <property type="match status" value="1"/>
</dbReference>
<dbReference type="Gene3D" id="3.30.450.20">
    <property type="entry name" value="PAS domain"/>
    <property type="match status" value="1"/>
</dbReference>
<dbReference type="GO" id="GO:0005886">
    <property type="term" value="C:plasma membrane"/>
    <property type="evidence" value="ECO:0007669"/>
    <property type="project" value="UniProtKB-SubCell"/>
</dbReference>
<evidence type="ECO:0000256" key="3">
    <source>
        <dbReference type="ARBA" id="ARBA00022481"/>
    </source>
</evidence>
<dbReference type="AlphaFoldDB" id="A0A380BEF6"/>
<dbReference type="PANTHER" id="PTHR32089">
    <property type="entry name" value="METHYL-ACCEPTING CHEMOTAXIS PROTEIN MCPB"/>
    <property type="match status" value="1"/>
</dbReference>
<protein>
    <submittedName>
        <fullName evidence="16">Aerotaxis receptor</fullName>
    </submittedName>
</protein>
<evidence type="ECO:0000256" key="11">
    <source>
        <dbReference type="PROSITE-ProRule" id="PRU00284"/>
    </source>
</evidence>
<evidence type="ECO:0000256" key="6">
    <source>
        <dbReference type="ARBA" id="ARBA00022692"/>
    </source>
</evidence>
<dbReference type="GO" id="GO:0052131">
    <property type="term" value="P:positive aerotaxis"/>
    <property type="evidence" value="ECO:0007669"/>
    <property type="project" value="UniProtKB-ARBA"/>
</dbReference>
<dbReference type="PRINTS" id="PR00260">
    <property type="entry name" value="CHEMTRNSDUCR"/>
</dbReference>
<dbReference type="GO" id="GO:0007165">
    <property type="term" value="P:signal transduction"/>
    <property type="evidence" value="ECO:0007669"/>
    <property type="project" value="UniProtKB-KW"/>
</dbReference>
<dbReference type="FunFam" id="1.10.287.950:FF:000001">
    <property type="entry name" value="Methyl-accepting chemotaxis sensory transducer"/>
    <property type="match status" value="1"/>
</dbReference>
<dbReference type="CDD" id="cd00130">
    <property type="entry name" value="PAS"/>
    <property type="match status" value="1"/>
</dbReference>
<evidence type="ECO:0000256" key="12">
    <source>
        <dbReference type="SAM" id="Coils"/>
    </source>
</evidence>
<evidence type="ECO:0000259" key="14">
    <source>
        <dbReference type="PROSITE" id="PS50111"/>
    </source>
</evidence>
<accession>A0A380BEF6</accession>
<dbReference type="PROSITE" id="PS50112">
    <property type="entry name" value="PAS"/>
    <property type="match status" value="1"/>
</dbReference>
<dbReference type="Proteomes" id="UP000254069">
    <property type="component" value="Unassembled WGS sequence"/>
</dbReference>
<evidence type="ECO:0000256" key="9">
    <source>
        <dbReference type="ARBA" id="ARBA00023224"/>
    </source>
</evidence>
<keyword evidence="9 11" id="KW-0807">Transducer</keyword>
<evidence type="ECO:0000259" key="15">
    <source>
        <dbReference type="PROSITE" id="PS50112"/>
    </source>
</evidence>
<dbReference type="RefSeq" id="WP_115390063.1">
    <property type="nucleotide sequence ID" value="NZ_JADZHC010000060.1"/>
</dbReference>
<feature type="domain" description="Methyl-accepting transducer" evidence="14">
    <location>
        <begin position="243"/>
        <end position="479"/>
    </location>
</feature>
<dbReference type="PANTHER" id="PTHR32089:SF52">
    <property type="entry name" value="CHEMOTAXIS SIGNAL TRANSDUCTION SYSTEM METHYL ACCEPTING SENSORY TRANSDUCER WITH PAS SENSORY DOMAIN"/>
    <property type="match status" value="1"/>
</dbReference>
<keyword evidence="6 13" id="KW-0812">Transmembrane</keyword>
<comment type="subcellular location">
    <subcellularLocation>
        <location evidence="1">Cell inner membrane</location>
        <topology evidence="1">Multi-pass membrane protein</topology>
    </subcellularLocation>
</comment>
<keyword evidence="8 13" id="KW-0472">Membrane</keyword>
<dbReference type="GO" id="GO:0004888">
    <property type="term" value="F:transmembrane signaling receptor activity"/>
    <property type="evidence" value="ECO:0007669"/>
    <property type="project" value="InterPro"/>
</dbReference>
<keyword evidence="2" id="KW-1003">Cell membrane</keyword>
<dbReference type="Gene3D" id="1.10.287.950">
    <property type="entry name" value="Methyl-accepting chemotaxis protein"/>
    <property type="match status" value="1"/>
</dbReference>
<keyword evidence="17" id="KW-1185">Reference proteome</keyword>
<keyword evidence="12" id="KW-0175">Coiled coil</keyword>
<keyword evidence="5" id="KW-0997">Cell inner membrane</keyword>
<evidence type="ECO:0000256" key="2">
    <source>
        <dbReference type="ARBA" id="ARBA00022475"/>
    </source>
</evidence>
<dbReference type="SUPFAM" id="SSF55785">
    <property type="entry name" value="PYP-like sensor domain (PAS domain)"/>
    <property type="match status" value="1"/>
</dbReference>
<evidence type="ECO:0000256" key="8">
    <source>
        <dbReference type="ARBA" id="ARBA00023136"/>
    </source>
</evidence>
<keyword evidence="7 13" id="KW-1133">Transmembrane helix</keyword>
<comment type="similarity">
    <text evidence="10">Belongs to the methyl-accepting chemotaxis (MCP) protein family.</text>
</comment>
<feature type="transmembrane region" description="Helical" evidence="13">
    <location>
        <begin position="174"/>
        <end position="192"/>
    </location>
</feature>
<feature type="domain" description="PAS" evidence="15">
    <location>
        <begin position="15"/>
        <end position="61"/>
    </location>
</feature>
<dbReference type="InterPro" id="IPR000014">
    <property type="entry name" value="PAS"/>
</dbReference>
<sequence length="514" mass="56096">MSRRNSTTTDREVCLQSTDELISTTDLRGVITYVNPAFAEISGFSEAELLGHSHNMVRHPDMPKAAFAEMWQCLKAGSSWRGLVKNRCKDGGFYWVDAFVSPIFEQGKIIGYQSVRVKPSQGTIKRAIKVYSRLNQGKRVKDPLTLTQKRLLSALMAGSGLLLSGYIWGWGVVLAGAMLMALNLAIFYDEAFRIPARLMALKQEYDSVSRFIYAGHDTSSVLEFQLQRKAAMLQGVLGRTQDQALKTNDIAAQLVVATEQARVGMDLEQQQMQQIASAIEELHATISEVADNTQATSGRIDEAYGLCRQSRDVMHQNSEHILHLADDVARAASNAKRLNDEAQQVANAMSEIDAIADQTNLLALNAAIEAARAGEQGRGFAVVADEVRALSGRTQQSTKSISASIEAMFSMLTQWANEMEASRQQAQECATEALSAVESINTVNQGMAEIHDLARQNAVAATQQGQVVQEIAGGIQTIHGATNDNVSSLCQVEQAVLQLKASADRSLNLRQTFG</sequence>
<evidence type="ECO:0000256" key="7">
    <source>
        <dbReference type="ARBA" id="ARBA00022989"/>
    </source>
</evidence>
<proteinExistence type="inferred from homology"/>
<keyword evidence="4" id="KW-0145">Chemotaxis</keyword>
<organism evidence="16 17">
    <name type="scientific">Shewanella algae</name>
    <dbReference type="NCBI Taxonomy" id="38313"/>
    <lineage>
        <taxon>Bacteria</taxon>
        <taxon>Pseudomonadati</taxon>
        <taxon>Pseudomonadota</taxon>
        <taxon>Gammaproteobacteria</taxon>
        <taxon>Alteromonadales</taxon>
        <taxon>Shewanellaceae</taxon>
        <taxon>Shewanella</taxon>
    </lineage>
</organism>
<evidence type="ECO:0000256" key="5">
    <source>
        <dbReference type="ARBA" id="ARBA00022519"/>
    </source>
</evidence>
<dbReference type="PROSITE" id="PS50111">
    <property type="entry name" value="CHEMOTAXIS_TRANSDUC_2"/>
    <property type="match status" value="1"/>
</dbReference>
<keyword evidence="3" id="KW-0488">Methylation</keyword>
<dbReference type="SUPFAM" id="SSF58104">
    <property type="entry name" value="Methyl-accepting chemotaxis protein (MCP) signaling domain"/>
    <property type="match status" value="1"/>
</dbReference>
<feature type="coiled-coil region" evidence="12">
    <location>
        <begin position="328"/>
        <end position="358"/>
    </location>
</feature>
<dbReference type="InterPro" id="IPR013655">
    <property type="entry name" value="PAS_fold_3"/>
</dbReference>
<evidence type="ECO:0000256" key="10">
    <source>
        <dbReference type="ARBA" id="ARBA00029447"/>
    </source>
</evidence>
<evidence type="ECO:0000256" key="4">
    <source>
        <dbReference type="ARBA" id="ARBA00022500"/>
    </source>
</evidence>
<dbReference type="NCBIfam" id="TIGR00229">
    <property type="entry name" value="sensory_box"/>
    <property type="match status" value="1"/>
</dbReference>
<evidence type="ECO:0000256" key="1">
    <source>
        <dbReference type="ARBA" id="ARBA00004429"/>
    </source>
</evidence>
<dbReference type="SMART" id="SM00091">
    <property type="entry name" value="PAS"/>
    <property type="match status" value="1"/>
</dbReference>
<dbReference type="Pfam" id="PF00015">
    <property type="entry name" value="MCPsignal"/>
    <property type="match status" value="1"/>
</dbReference>
<gene>
    <name evidence="16" type="primary">aer_2</name>
    <name evidence="16" type="ORF">NCTC10738_02967</name>
</gene>
<keyword evidence="16" id="KW-0675">Receptor</keyword>
<evidence type="ECO:0000256" key="13">
    <source>
        <dbReference type="SAM" id="Phobius"/>
    </source>
</evidence>
<dbReference type="EMBL" id="UGYO01000002">
    <property type="protein sequence ID" value="SUJ00040.1"/>
    <property type="molecule type" value="Genomic_DNA"/>
</dbReference>